<dbReference type="InterPro" id="IPR007122">
    <property type="entry name" value="Villin/Gelsolin"/>
</dbReference>
<protein>
    <submittedName>
        <fullName evidence="6">Uncharacterized protein</fullName>
    </submittedName>
</protein>
<sequence>MLREEEKDQAPGGSWKTYSRSMSWTECPPRKSTSKPLWNSKARACLPPLQPLSIIRPSIEEWPKAGSDDIGMWPCPSTPRPGSVTPRKTSTSDLPSRESEYVRERCASFHKECSRVLGHIYLGCNAVAKDREILRSNGITHVLNCVGHYFPDYFKEELVYRTLWLQDCPSEDISCILYDVFDYFEEVCEQGGRVLVHCCRGVSRSTSLVIAYLMWKQGMSFTDAFQHVRAAREVADPNVGFACQLMQCQKRIHALPPSPTSLIRVYRMAPHSPYDPLHLVAKMVADPSADRLDSRGAFIIQVPWVIFVWVGRHCTKVMSDAAATAVSQVIRYEKAQGRVVTVREGEEASEFWGAFSFRKGMDNGSEAKSEEVHKPESEVETTNVKRSVAEFDNDFQMFQKAFSGGVAPPFPVPESESETCLPVRESGWNSFKRKHAKDLVKDLVICSKLNPRHSTTPSSDHHSDSYFTCSSNWTNDSLPLTRSPSFSLVESLSSFYLGKQKSDSPSPSLSPSTPDYSSTFSPSSSNCSDMSSASALPSPYRLEPKDTN</sequence>
<dbReference type="InterPro" id="IPR007123">
    <property type="entry name" value="Gelsolin-like_dom"/>
</dbReference>
<dbReference type="Pfam" id="PF00626">
    <property type="entry name" value="Gelsolin"/>
    <property type="match status" value="1"/>
</dbReference>
<evidence type="ECO:0000313" key="6">
    <source>
        <dbReference type="EMBL" id="EPS71840.1"/>
    </source>
</evidence>
<gene>
    <name evidence="6" type="ORF">M569_02917</name>
</gene>
<evidence type="ECO:0000259" key="4">
    <source>
        <dbReference type="PROSITE" id="PS50054"/>
    </source>
</evidence>
<dbReference type="Proteomes" id="UP000015453">
    <property type="component" value="Unassembled WGS sequence"/>
</dbReference>
<dbReference type="InterPro" id="IPR020422">
    <property type="entry name" value="TYR_PHOSPHATASE_DUAL_dom"/>
</dbReference>
<feature type="domain" description="Tyrosine-protein phosphatase" evidence="4">
    <location>
        <begin position="112"/>
        <end position="254"/>
    </location>
</feature>
<organism evidence="6 7">
    <name type="scientific">Genlisea aurea</name>
    <dbReference type="NCBI Taxonomy" id="192259"/>
    <lineage>
        <taxon>Eukaryota</taxon>
        <taxon>Viridiplantae</taxon>
        <taxon>Streptophyta</taxon>
        <taxon>Embryophyta</taxon>
        <taxon>Tracheophyta</taxon>
        <taxon>Spermatophyta</taxon>
        <taxon>Magnoliopsida</taxon>
        <taxon>eudicotyledons</taxon>
        <taxon>Gunneridae</taxon>
        <taxon>Pentapetalae</taxon>
        <taxon>asterids</taxon>
        <taxon>lamiids</taxon>
        <taxon>Lamiales</taxon>
        <taxon>Lentibulariaceae</taxon>
        <taxon>Genlisea</taxon>
    </lineage>
</organism>
<reference evidence="6 7" key="1">
    <citation type="journal article" date="2013" name="BMC Genomics">
        <title>The miniature genome of a carnivorous plant Genlisea aurea contains a low number of genes and short non-coding sequences.</title>
        <authorList>
            <person name="Leushkin E.V."/>
            <person name="Sutormin R.A."/>
            <person name="Nabieva E.R."/>
            <person name="Penin A.A."/>
            <person name="Kondrashov A.S."/>
            <person name="Logacheva M.D."/>
        </authorList>
    </citation>
    <scope>NUCLEOTIDE SEQUENCE [LARGE SCALE GENOMIC DNA]</scope>
</reference>
<accession>S8CXY9</accession>
<dbReference type="SMART" id="SM00195">
    <property type="entry name" value="DSPc"/>
    <property type="match status" value="1"/>
</dbReference>
<dbReference type="InterPro" id="IPR016130">
    <property type="entry name" value="Tyr_Pase_AS"/>
</dbReference>
<feature type="region of interest" description="Disordered" evidence="3">
    <location>
        <begin position="73"/>
        <end position="94"/>
    </location>
</feature>
<dbReference type="InterPro" id="IPR029006">
    <property type="entry name" value="ADF-H/Gelsolin-like_dom_sf"/>
</dbReference>
<keyword evidence="7" id="KW-1185">Reference proteome</keyword>
<dbReference type="InterPro" id="IPR029021">
    <property type="entry name" value="Prot-tyrosine_phosphatase-like"/>
</dbReference>
<evidence type="ECO:0000256" key="3">
    <source>
        <dbReference type="SAM" id="MobiDB-lite"/>
    </source>
</evidence>
<name>S8CXY9_9LAMI</name>
<dbReference type="Gene3D" id="3.90.190.10">
    <property type="entry name" value="Protein tyrosine phosphatase superfamily"/>
    <property type="match status" value="1"/>
</dbReference>
<evidence type="ECO:0000256" key="1">
    <source>
        <dbReference type="ARBA" id="ARBA00022801"/>
    </source>
</evidence>
<feature type="region of interest" description="Disordered" evidence="3">
    <location>
        <begin position="1"/>
        <end position="36"/>
    </location>
</feature>
<dbReference type="GO" id="GO:0051015">
    <property type="term" value="F:actin filament binding"/>
    <property type="evidence" value="ECO:0007669"/>
    <property type="project" value="InterPro"/>
</dbReference>
<dbReference type="PANTHER" id="PTHR46381">
    <property type="entry name" value="MKPA PROTEIN"/>
    <property type="match status" value="1"/>
</dbReference>
<dbReference type="OrthoDB" id="165342at2759"/>
<dbReference type="SMART" id="SM00262">
    <property type="entry name" value="GEL"/>
    <property type="match status" value="1"/>
</dbReference>
<keyword evidence="1" id="KW-0378">Hydrolase</keyword>
<dbReference type="InterPro" id="IPR000387">
    <property type="entry name" value="Tyr_Pase_dom"/>
</dbReference>
<dbReference type="Pfam" id="PF00782">
    <property type="entry name" value="DSPc"/>
    <property type="match status" value="1"/>
</dbReference>
<evidence type="ECO:0000259" key="5">
    <source>
        <dbReference type="PROSITE" id="PS50056"/>
    </source>
</evidence>
<dbReference type="PROSITE" id="PS50054">
    <property type="entry name" value="TYR_PHOSPHATASE_DUAL"/>
    <property type="match status" value="1"/>
</dbReference>
<feature type="compositionally biased region" description="Low complexity" evidence="3">
    <location>
        <begin position="503"/>
        <end position="534"/>
    </location>
</feature>
<feature type="region of interest" description="Disordered" evidence="3">
    <location>
        <begin position="498"/>
        <end position="548"/>
    </location>
</feature>
<feature type="domain" description="Tyrosine specific protein phosphatases" evidence="5">
    <location>
        <begin position="178"/>
        <end position="232"/>
    </location>
</feature>
<dbReference type="AlphaFoldDB" id="S8CXY9"/>
<dbReference type="CDD" id="cd14498">
    <property type="entry name" value="DSP"/>
    <property type="match status" value="1"/>
</dbReference>
<comment type="caution">
    <text evidence="6">The sequence shown here is derived from an EMBL/GenBank/DDBJ whole genome shotgun (WGS) entry which is preliminary data.</text>
</comment>
<dbReference type="GO" id="GO:0004721">
    <property type="term" value="F:phosphoprotein phosphatase activity"/>
    <property type="evidence" value="ECO:0007669"/>
    <property type="project" value="UniProtKB-KW"/>
</dbReference>
<dbReference type="PROSITE" id="PS00383">
    <property type="entry name" value="TYR_PHOSPHATASE_1"/>
    <property type="match status" value="1"/>
</dbReference>
<evidence type="ECO:0000256" key="2">
    <source>
        <dbReference type="ARBA" id="ARBA00022912"/>
    </source>
</evidence>
<dbReference type="EMBL" id="AUSU01001092">
    <property type="protein sequence ID" value="EPS71840.1"/>
    <property type="molecule type" value="Genomic_DNA"/>
</dbReference>
<keyword evidence="2" id="KW-0904">Protein phosphatase</keyword>
<dbReference type="PROSITE" id="PS50056">
    <property type="entry name" value="TYR_PHOSPHATASE_2"/>
    <property type="match status" value="1"/>
</dbReference>
<dbReference type="InterPro" id="IPR000340">
    <property type="entry name" value="Dual-sp_phosphatase_cat-dom"/>
</dbReference>
<dbReference type="Gene3D" id="3.40.20.10">
    <property type="entry name" value="Severin"/>
    <property type="match status" value="1"/>
</dbReference>
<evidence type="ECO:0000313" key="7">
    <source>
        <dbReference type="Proteomes" id="UP000015453"/>
    </source>
</evidence>
<feature type="non-terminal residue" evidence="6">
    <location>
        <position position="548"/>
    </location>
</feature>
<dbReference type="PANTHER" id="PTHR46381:SF2">
    <property type="entry name" value="MAP KINASE PHOSPHATASE"/>
    <property type="match status" value="1"/>
</dbReference>
<dbReference type="SUPFAM" id="SSF52799">
    <property type="entry name" value="(Phosphotyrosine protein) phosphatases II"/>
    <property type="match status" value="1"/>
</dbReference>
<proteinExistence type="predicted"/>
<dbReference type="SUPFAM" id="SSF55753">
    <property type="entry name" value="Actin depolymerizing proteins"/>
    <property type="match status" value="1"/>
</dbReference>